<keyword evidence="2" id="KW-1185">Reference proteome</keyword>
<dbReference type="AlphaFoldDB" id="A0A3M7PXY9"/>
<proteinExistence type="predicted"/>
<name>A0A3M7PXY9_BRAPC</name>
<accession>A0A3M7PXY9</accession>
<dbReference type="EMBL" id="REGN01008456">
    <property type="protein sequence ID" value="RNA03538.1"/>
    <property type="molecule type" value="Genomic_DNA"/>
</dbReference>
<evidence type="ECO:0000313" key="1">
    <source>
        <dbReference type="EMBL" id="RNA03538.1"/>
    </source>
</evidence>
<gene>
    <name evidence="1" type="ORF">BpHYR1_001397</name>
</gene>
<dbReference type="Proteomes" id="UP000276133">
    <property type="component" value="Unassembled WGS sequence"/>
</dbReference>
<feature type="non-terminal residue" evidence="1">
    <location>
        <position position="1"/>
    </location>
</feature>
<comment type="caution">
    <text evidence="1">The sequence shown here is derived from an EMBL/GenBank/DDBJ whole genome shotgun (WGS) entry which is preliminary data.</text>
</comment>
<protein>
    <submittedName>
        <fullName evidence="1">Uncharacterized protein</fullName>
    </submittedName>
</protein>
<evidence type="ECO:0000313" key="2">
    <source>
        <dbReference type="Proteomes" id="UP000276133"/>
    </source>
</evidence>
<reference evidence="1 2" key="1">
    <citation type="journal article" date="2018" name="Sci. Rep.">
        <title>Genomic signatures of local adaptation to the degree of environmental predictability in rotifers.</title>
        <authorList>
            <person name="Franch-Gras L."/>
            <person name="Hahn C."/>
            <person name="Garcia-Roger E.M."/>
            <person name="Carmona M.J."/>
            <person name="Serra M."/>
            <person name="Gomez A."/>
        </authorList>
    </citation>
    <scope>NUCLEOTIDE SEQUENCE [LARGE SCALE GENOMIC DNA]</scope>
    <source>
        <strain evidence="1">HYR1</strain>
    </source>
</reference>
<sequence>YYLKKHEKLNKSQFFEKIVSENRTILDEIERLFEKCSIFEKIQEIFKLQIVKRVFLLNQVGDTINATLSMQNQFEFDCCSFSIPDWQEMSDLNRTTQDNSHQNNLGKPTEPKKVINSDIASTNSDNLLQTEDEFLQHLKKMENKLIHEAQDHHDIGNFKEFFEKLKHKIDTDSCEQIK</sequence>
<organism evidence="1 2">
    <name type="scientific">Brachionus plicatilis</name>
    <name type="common">Marine rotifer</name>
    <name type="synonym">Brachionus muelleri</name>
    <dbReference type="NCBI Taxonomy" id="10195"/>
    <lineage>
        <taxon>Eukaryota</taxon>
        <taxon>Metazoa</taxon>
        <taxon>Spiralia</taxon>
        <taxon>Gnathifera</taxon>
        <taxon>Rotifera</taxon>
        <taxon>Eurotatoria</taxon>
        <taxon>Monogononta</taxon>
        <taxon>Pseudotrocha</taxon>
        <taxon>Ploima</taxon>
        <taxon>Brachionidae</taxon>
        <taxon>Brachionus</taxon>
    </lineage>
</organism>